<dbReference type="CDD" id="cd02199">
    <property type="entry name" value="YjgF_YER057c_UK114_like_1"/>
    <property type="match status" value="1"/>
</dbReference>
<dbReference type="PANTHER" id="PTHR43760">
    <property type="entry name" value="ENDORIBONUCLEASE-RELATED"/>
    <property type="match status" value="1"/>
</dbReference>
<reference evidence="2 3" key="1">
    <citation type="submission" date="2023-07" db="EMBL/GenBank/DDBJ databases">
        <title>Genomic Encyclopedia of Type Strains, Phase IV (KMG-IV): sequencing the most valuable type-strain genomes for metagenomic binning, comparative biology and taxonomic classification.</title>
        <authorList>
            <person name="Goeker M."/>
        </authorList>
    </citation>
    <scope>NUCLEOTIDE SEQUENCE [LARGE SCALE GENOMIC DNA]</scope>
    <source>
        <strain evidence="2 3">DSM 1112</strain>
    </source>
</reference>
<feature type="domain" description="Endoribonuclease L-PSP/chorismate mutase-like" evidence="1">
    <location>
        <begin position="5"/>
        <end position="138"/>
    </location>
</feature>
<dbReference type="InterPro" id="IPR013813">
    <property type="entry name" value="Endoribo_LPSP/chorism_mut-like"/>
</dbReference>
<keyword evidence="3" id="KW-1185">Reference proteome</keyword>
<gene>
    <name evidence="2" type="ORF">QO002_005428</name>
</gene>
<dbReference type="Proteomes" id="UP001230207">
    <property type="component" value="Unassembled WGS sequence"/>
</dbReference>
<dbReference type="PANTHER" id="PTHR43760:SF1">
    <property type="entry name" value="ENDORIBONUCLEASE L-PSP_CHORISMATE MUTASE-LIKE DOMAIN-CONTAINING PROTEIN"/>
    <property type="match status" value="1"/>
</dbReference>
<dbReference type="SUPFAM" id="SSF55298">
    <property type="entry name" value="YjgF-like"/>
    <property type="match status" value="1"/>
</dbReference>
<sequence>MSVAARLAELGITLPDEFGPLASYVPSRRSGNLVFIAGQGPVAGGKAVMRGKLGREFNVAEGIEAARMSVVNGLAVVRREIGDLERVSQIVKLNGYVNSTDDFEDQHLVINGASDLLVAIFGEAGKHARAAVGTNTLPFGIPVEIEMVVEVKL</sequence>
<protein>
    <submittedName>
        <fullName evidence="2">Enamine deaminase RidA (YjgF/YER057c/UK114 family)</fullName>
    </submittedName>
</protein>
<dbReference type="RefSeq" id="WP_307235627.1">
    <property type="nucleotide sequence ID" value="NZ_JAUSVF010000003.1"/>
</dbReference>
<evidence type="ECO:0000259" key="1">
    <source>
        <dbReference type="Pfam" id="PF14588"/>
    </source>
</evidence>
<name>A0ABU0BZ45_9HYPH</name>
<dbReference type="EMBL" id="JAUSVF010000003">
    <property type="protein sequence ID" value="MDQ0323222.1"/>
    <property type="molecule type" value="Genomic_DNA"/>
</dbReference>
<organism evidence="2 3">
    <name type="scientific">Pararhizobium capsulatum DSM 1112</name>
    <dbReference type="NCBI Taxonomy" id="1121113"/>
    <lineage>
        <taxon>Bacteria</taxon>
        <taxon>Pseudomonadati</taxon>
        <taxon>Pseudomonadota</taxon>
        <taxon>Alphaproteobacteria</taxon>
        <taxon>Hyphomicrobiales</taxon>
        <taxon>Rhizobiaceae</taxon>
        <taxon>Rhizobium/Agrobacterium group</taxon>
        <taxon>Pararhizobium</taxon>
    </lineage>
</organism>
<evidence type="ECO:0000313" key="2">
    <source>
        <dbReference type="EMBL" id="MDQ0323222.1"/>
    </source>
</evidence>
<comment type="caution">
    <text evidence="2">The sequence shown here is derived from an EMBL/GenBank/DDBJ whole genome shotgun (WGS) entry which is preliminary data.</text>
</comment>
<dbReference type="Pfam" id="PF14588">
    <property type="entry name" value="YjgF_endoribonc"/>
    <property type="match status" value="1"/>
</dbReference>
<proteinExistence type="predicted"/>
<evidence type="ECO:0000313" key="3">
    <source>
        <dbReference type="Proteomes" id="UP001230207"/>
    </source>
</evidence>
<dbReference type="Gene3D" id="3.30.1330.40">
    <property type="entry name" value="RutC-like"/>
    <property type="match status" value="1"/>
</dbReference>
<accession>A0ABU0BZ45</accession>
<dbReference type="InterPro" id="IPR035959">
    <property type="entry name" value="RutC-like_sf"/>
</dbReference>